<dbReference type="Proteomes" id="UP001153069">
    <property type="component" value="Unassembled WGS sequence"/>
</dbReference>
<feature type="region of interest" description="Disordered" evidence="1">
    <location>
        <begin position="244"/>
        <end position="267"/>
    </location>
</feature>
<dbReference type="AlphaFoldDB" id="A0A9N8EPM5"/>
<dbReference type="OrthoDB" id="49194at2759"/>
<dbReference type="EMBL" id="CAICTM010001610">
    <property type="protein sequence ID" value="CAB9524976.1"/>
    <property type="molecule type" value="Genomic_DNA"/>
</dbReference>
<accession>A0A9N8EPM5</accession>
<gene>
    <name evidence="2" type="ORF">SEMRO_1515_G279060.1</name>
    <name evidence="3" type="ORF">SEMRO_1612_G285940.1</name>
</gene>
<feature type="region of interest" description="Disordered" evidence="1">
    <location>
        <begin position="1"/>
        <end position="78"/>
    </location>
</feature>
<evidence type="ECO:0000313" key="2">
    <source>
        <dbReference type="EMBL" id="CAB9524275.1"/>
    </source>
</evidence>
<name>A0A9N8EPM5_9STRA</name>
<keyword evidence="4" id="KW-1185">Reference proteome</keyword>
<protein>
    <submittedName>
        <fullName evidence="3">Uncharacterized protein</fullName>
    </submittedName>
</protein>
<reference evidence="3" key="1">
    <citation type="submission" date="2020-06" db="EMBL/GenBank/DDBJ databases">
        <authorList>
            <consortium name="Plant Systems Biology data submission"/>
        </authorList>
    </citation>
    <scope>NUCLEOTIDE SEQUENCE</scope>
    <source>
        <strain evidence="3">D6</strain>
    </source>
</reference>
<feature type="compositionally biased region" description="Basic and acidic residues" evidence="1">
    <location>
        <begin position="51"/>
        <end position="66"/>
    </location>
</feature>
<evidence type="ECO:0000313" key="4">
    <source>
        <dbReference type="Proteomes" id="UP001153069"/>
    </source>
</evidence>
<evidence type="ECO:0000256" key="1">
    <source>
        <dbReference type="SAM" id="MobiDB-lite"/>
    </source>
</evidence>
<feature type="compositionally biased region" description="Basic and acidic residues" evidence="1">
    <location>
        <begin position="252"/>
        <end position="267"/>
    </location>
</feature>
<organism evidence="3 4">
    <name type="scientific">Seminavis robusta</name>
    <dbReference type="NCBI Taxonomy" id="568900"/>
    <lineage>
        <taxon>Eukaryota</taxon>
        <taxon>Sar</taxon>
        <taxon>Stramenopiles</taxon>
        <taxon>Ochrophyta</taxon>
        <taxon>Bacillariophyta</taxon>
        <taxon>Bacillariophyceae</taxon>
        <taxon>Bacillariophycidae</taxon>
        <taxon>Naviculales</taxon>
        <taxon>Naviculaceae</taxon>
        <taxon>Seminavis</taxon>
    </lineage>
</organism>
<comment type="caution">
    <text evidence="3">The sequence shown here is derived from an EMBL/GenBank/DDBJ whole genome shotgun (WGS) entry which is preliminary data.</text>
</comment>
<evidence type="ECO:0000313" key="3">
    <source>
        <dbReference type="EMBL" id="CAB9524976.1"/>
    </source>
</evidence>
<dbReference type="EMBL" id="CAICTM010001513">
    <property type="protein sequence ID" value="CAB9524275.1"/>
    <property type="molecule type" value="Genomic_DNA"/>
</dbReference>
<sequence>MTAPKTPPRSSAKNLVLAKSPEHVPEPSTPRNMYQASQKKRFSIKGLLSGESKKERQARQKAEEMKASASKSPAKVDTEADTVYQVDVDDRTISVMSNETKTTAATNDKAVEGFLEGGSKSYMLKVVLLLMDPETRRFELLQLEFDSDKALVSDVLTQIPVAVTEEVLKKQTYVGICGAAGSEMSSAILLSDFCKGNDVLVAVPAGVEASDCARLAKPILNDAKVINMLKVSGIDASSWKQMKKVSPAPSSKPREMPIETPKETTKKEAGGSNTFILIFMVLAAVILQVYHSKITAPIEPGQVLSPGGWISKCGLAAAIPPLCENQYLQMGDDGVLSLFDANGDLEWKMEGGVCKNEACISGLEMIQDSHVVIGGKTVSWVNVKKNADPISPWPFAEQPKLKVIHARK</sequence>
<proteinExistence type="predicted"/>